<dbReference type="GO" id="GO:0005737">
    <property type="term" value="C:cytoplasm"/>
    <property type="evidence" value="ECO:0007669"/>
    <property type="project" value="TreeGrafter"/>
</dbReference>
<dbReference type="InterPro" id="IPR003495">
    <property type="entry name" value="CobW/HypB/UreG_nucleotide-bd"/>
</dbReference>
<dbReference type="CDD" id="cd03112">
    <property type="entry name" value="CobW-like"/>
    <property type="match status" value="1"/>
</dbReference>
<comment type="function">
    <text evidence="1">Zinc chaperone that directly transfers zinc cofactor to target proteins, thereby activating them. Zinc is transferred from the CXCC motif in the GTPase domain to the zinc binding site in target proteins in a process requiring GTP hydrolysis.</text>
</comment>
<protein>
    <submittedName>
        <fullName evidence="4">G3E family GTPase</fullName>
    </submittedName>
</protein>
<organism evidence="4 5">
    <name type="scientific">Tritonibacter scottomollicae</name>
    <name type="common">Epibacterium scottomollicae</name>
    <dbReference type="NCBI Taxonomy" id="483013"/>
    <lineage>
        <taxon>Bacteria</taxon>
        <taxon>Pseudomonadati</taxon>
        <taxon>Pseudomonadota</taxon>
        <taxon>Alphaproteobacteria</taxon>
        <taxon>Rhodobacterales</taxon>
        <taxon>Paracoccaceae</taxon>
        <taxon>Tritonibacter</taxon>
    </lineage>
</organism>
<dbReference type="PANTHER" id="PTHR13748:SF62">
    <property type="entry name" value="COBW DOMAIN-CONTAINING PROTEIN"/>
    <property type="match status" value="1"/>
</dbReference>
<dbReference type="Pfam" id="PF02492">
    <property type="entry name" value="cobW"/>
    <property type="match status" value="1"/>
</dbReference>
<feature type="domain" description="CobW/HypB/UreG nucleotide-binding" evidence="2">
    <location>
        <begin position="4"/>
        <end position="171"/>
    </location>
</feature>
<accession>A0A2T1AM07</accession>
<gene>
    <name evidence="4" type="ORF">CLV89_102391</name>
</gene>
<proteinExistence type="predicted"/>
<name>A0A2T1AM07_TRISK</name>
<dbReference type="AlphaFoldDB" id="A0A2T1AM07"/>
<dbReference type="RefSeq" id="WP_207796890.1">
    <property type="nucleotide sequence ID" value="NZ_PVUF01000002.1"/>
</dbReference>
<dbReference type="PANTHER" id="PTHR13748">
    <property type="entry name" value="COBW-RELATED"/>
    <property type="match status" value="1"/>
</dbReference>
<evidence type="ECO:0000259" key="3">
    <source>
        <dbReference type="Pfam" id="PF07683"/>
    </source>
</evidence>
<dbReference type="InterPro" id="IPR011629">
    <property type="entry name" value="CobW-like_C"/>
</dbReference>
<feature type="domain" description="CobW C-terminal" evidence="3">
    <location>
        <begin position="205"/>
        <end position="258"/>
    </location>
</feature>
<evidence type="ECO:0000256" key="1">
    <source>
        <dbReference type="ARBA" id="ARBA00045658"/>
    </source>
</evidence>
<dbReference type="Proteomes" id="UP000237718">
    <property type="component" value="Unassembled WGS sequence"/>
</dbReference>
<dbReference type="InterPro" id="IPR027417">
    <property type="entry name" value="P-loop_NTPase"/>
</dbReference>
<reference evidence="4 5" key="1">
    <citation type="submission" date="2018-03" db="EMBL/GenBank/DDBJ databases">
        <title>Genomic Encyclopedia of Archaeal and Bacterial Type Strains, Phase II (KMG-II): from individual species to whole genera.</title>
        <authorList>
            <person name="Goeker M."/>
        </authorList>
    </citation>
    <scope>NUCLEOTIDE SEQUENCE [LARGE SCALE GENOMIC DNA]</scope>
    <source>
        <strain evidence="4 5">DSM 25328</strain>
    </source>
</reference>
<dbReference type="EMBL" id="PVUF01000002">
    <property type="protein sequence ID" value="PRZ49646.1"/>
    <property type="molecule type" value="Genomic_DNA"/>
</dbReference>
<dbReference type="Pfam" id="PF07683">
    <property type="entry name" value="CobW_C"/>
    <property type="match status" value="1"/>
</dbReference>
<dbReference type="Gene3D" id="3.40.50.300">
    <property type="entry name" value="P-loop containing nucleotide triphosphate hydrolases"/>
    <property type="match status" value="1"/>
</dbReference>
<evidence type="ECO:0000313" key="4">
    <source>
        <dbReference type="EMBL" id="PRZ49646.1"/>
    </source>
</evidence>
<dbReference type="InterPro" id="IPR051316">
    <property type="entry name" value="Zinc-reg_GTPase_activator"/>
</dbReference>
<evidence type="ECO:0000313" key="5">
    <source>
        <dbReference type="Proteomes" id="UP000237718"/>
    </source>
</evidence>
<evidence type="ECO:0000259" key="2">
    <source>
        <dbReference type="Pfam" id="PF02492"/>
    </source>
</evidence>
<sequence length="287" mass="30859">MRTPATIISGYLGAGKTTLINALLGEDHGLRLAVLVNDFGSINIDASLIADADVDRIALTNGCVCCSLGDDLALSVNEILTRGTQPDHILIEASGVAEPVAIANALLNDSRLSYAGIVTVVDGSSFSTLMDDPLLKPQVAQQICAADLVLLSKLDSTPETELLDQLRQVGARTPTRIADMELSRMLFDIVPLPRGTTPAPHPGYVSWQHRSKTVMDRRALGDKLADRPEGLYRMKGFVLTSGGAYELHIVGRHVEARRCDADETLLVALGPEQRVSHAEIEAWWSGS</sequence>
<comment type="caution">
    <text evidence="4">The sequence shown here is derived from an EMBL/GenBank/DDBJ whole genome shotgun (WGS) entry which is preliminary data.</text>
</comment>
<dbReference type="SUPFAM" id="SSF52540">
    <property type="entry name" value="P-loop containing nucleoside triphosphate hydrolases"/>
    <property type="match status" value="1"/>
</dbReference>